<keyword evidence="3" id="KW-1185">Reference proteome</keyword>
<dbReference type="EMBL" id="CAKLPY010000001">
    <property type="protein sequence ID" value="CAH0994615.1"/>
    <property type="molecule type" value="Genomic_DNA"/>
</dbReference>
<keyword evidence="1" id="KW-0812">Transmembrane</keyword>
<protein>
    <submittedName>
        <fullName evidence="2">Uncharacterized protein</fullName>
    </submittedName>
</protein>
<organism evidence="2 3">
    <name type="scientific">Emticicia aquatica</name>
    <dbReference type="NCBI Taxonomy" id="1681835"/>
    <lineage>
        <taxon>Bacteria</taxon>
        <taxon>Pseudomonadati</taxon>
        <taxon>Bacteroidota</taxon>
        <taxon>Cytophagia</taxon>
        <taxon>Cytophagales</taxon>
        <taxon>Leadbetterellaceae</taxon>
        <taxon>Emticicia</taxon>
    </lineage>
</organism>
<name>A0ABN8EP07_9BACT</name>
<keyword evidence="1" id="KW-1133">Transmembrane helix</keyword>
<comment type="caution">
    <text evidence="2">The sequence shown here is derived from an EMBL/GenBank/DDBJ whole genome shotgun (WGS) entry which is preliminary data.</text>
</comment>
<dbReference type="RefSeq" id="WP_238804527.1">
    <property type="nucleotide sequence ID" value="NZ_CAKLPY010000001.1"/>
</dbReference>
<feature type="transmembrane region" description="Helical" evidence="1">
    <location>
        <begin position="12"/>
        <end position="33"/>
    </location>
</feature>
<proteinExistence type="predicted"/>
<evidence type="ECO:0000256" key="1">
    <source>
        <dbReference type="SAM" id="Phobius"/>
    </source>
</evidence>
<gene>
    <name evidence="2" type="ORF">EMA8858_00726</name>
</gene>
<accession>A0ABN8EP07</accession>
<keyword evidence="1" id="KW-0472">Membrane</keyword>
<dbReference type="Proteomes" id="UP000837932">
    <property type="component" value="Unassembled WGS sequence"/>
</dbReference>
<sequence length="57" mass="6718">MKLDNKYKLMYAALLTIIIGYFAYSLHVGKLFYEFSTKSQWDGSNTRTSGVNRFYHK</sequence>
<evidence type="ECO:0000313" key="3">
    <source>
        <dbReference type="Proteomes" id="UP000837932"/>
    </source>
</evidence>
<evidence type="ECO:0000313" key="2">
    <source>
        <dbReference type="EMBL" id="CAH0994615.1"/>
    </source>
</evidence>
<reference evidence="2" key="1">
    <citation type="submission" date="2021-12" db="EMBL/GenBank/DDBJ databases">
        <authorList>
            <person name="Rodrigo-Torres L."/>
            <person name="Arahal R. D."/>
            <person name="Lucena T."/>
        </authorList>
    </citation>
    <scope>NUCLEOTIDE SEQUENCE</scope>
    <source>
        <strain evidence="2">CECT 8858</strain>
    </source>
</reference>